<protein>
    <submittedName>
        <fullName evidence="1">Uncharacterized protein</fullName>
    </submittedName>
</protein>
<gene>
    <name evidence="1" type="ORF">RIEGSTA812A_PEG_1011</name>
</gene>
<name>A0A484HBK9_9ZZZZ</name>
<sequence length="106" mass="12163">MIVPDQRVEGNIFCTQMDIEREKAEKDDEVRAPESFYEKVIVSQHSIERLLPIPISSKRLFPRLTPSSNRATQLKVQGSSMRFHLPLCCAENQINRVIEGLALVRL</sequence>
<dbReference type="AlphaFoldDB" id="A0A484HBK9"/>
<evidence type="ECO:0000313" key="1">
    <source>
        <dbReference type="EMBL" id="VBB69538.1"/>
    </source>
</evidence>
<organism evidence="1">
    <name type="scientific">invertebrate metagenome</name>
    <dbReference type="NCBI Taxonomy" id="1711999"/>
    <lineage>
        <taxon>unclassified sequences</taxon>
        <taxon>metagenomes</taxon>
        <taxon>organismal metagenomes</taxon>
    </lineage>
</organism>
<accession>A0A484HBK9</accession>
<dbReference type="EMBL" id="LR026963">
    <property type="protein sequence ID" value="VBB69538.1"/>
    <property type="molecule type" value="Genomic_DNA"/>
</dbReference>
<reference evidence="1" key="1">
    <citation type="submission" date="2018-10" db="EMBL/GenBank/DDBJ databases">
        <authorList>
            <person name="Gruber-Vodicka H."/>
            <person name="Jaeckle O."/>
        </authorList>
    </citation>
    <scope>NUCLEOTIDE SEQUENCE</scope>
</reference>
<proteinExistence type="predicted"/>